<reference evidence="2" key="1">
    <citation type="submission" date="2014-08" db="EMBL/GenBank/DDBJ databases">
        <authorList>
            <person name="Edwards T."/>
        </authorList>
    </citation>
    <scope>NUCLEOTIDE SEQUENCE [LARGE SCALE GENOMIC DNA]</scope>
</reference>
<dbReference type="EMBL" id="CCND01000051">
    <property type="protein sequence ID" value="CDX62915.1"/>
    <property type="molecule type" value="Genomic_DNA"/>
</dbReference>
<protein>
    <submittedName>
        <fullName evidence="1">Uncharacterized protein</fullName>
    </submittedName>
</protein>
<evidence type="ECO:0000313" key="1">
    <source>
        <dbReference type="EMBL" id="CDX62915.1"/>
    </source>
</evidence>
<dbReference type="Proteomes" id="UP000182888">
    <property type="component" value="Unassembled WGS sequence"/>
</dbReference>
<accession>A0A0K2W6L6</accession>
<proteinExistence type="predicted"/>
<evidence type="ECO:0000313" key="2">
    <source>
        <dbReference type="Proteomes" id="UP000182888"/>
    </source>
</evidence>
<organism evidence="1 2">
    <name type="scientific">Mesorhizobium plurifarium</name>
    <dbReference type="NCBI Taxonomy" id="69974"/>
    <lineage>
        <taxon>Bacteria</taxon>
        <taxon>Pseudomonadati</taxon>
        <taxon>Pseudomonadota</taxon>
        <taxon>Alphaproteobacteria</taxon>
        <taxon>Hyphomicrobiales</taxon>
        <taxon>Phyllobacteriaceae</taxon>
        <taxon>Mesorhizobium</taxon>
    </lineage>
</organism>
<sequence>MPIPITQARFRRNRRFSLSLARLAKRDLEEIVASNQILCGTRFNGIGTKRPASRDPFEGAVRQTHHMLEIERLQRQITVLADHEVRTNLLFTMSNRTGRER</sequence>
<gene>
    <name evidence="1" type="ORF">MPL1032_80005</name>
</gene>
<name>A0A0K2W6L6_MESPL</name>
<dbReference type="AlphaFoldDB" id="A0A0K2W6L6"/>